<name>A0A0M3AMD8_9SPHN</name>
<keyword evidence="2" id="KW-0560">Oxidoreductase</keyword>
<accession>A0A0M3AMD8</accession>
<evidence type="ECO:0000259" key="3">
    <source>
        <dbReference type="Pfam" id="PF01266"/>
    </source>
</evidence>
<dbReference type="STRING" id="56193.YP76_23875"/>
<evidence type="ECO:0000256" key="2">
    <source>
        <dbReference type="ARBA" id="ARBA00023002"/>
    </source>
</evidence>
<comment type="similarity">
    <text evidence="1">Belongs to the DadA oxidoreductase family.</text>
</comment>
<dbReference type="GO" id="GO:0005886">
    <property type="term" value="C:plasma membrane"/>
    <property type="evidence" value="ECO:0007669"/>
    <property type="project" value="TreeGrafter"/>
</dbReference>
<dbReference type="Proteomes" id="UP000033874">
    <property type="component" value="Unassembled WGS sequence"/>
</dbReference>
<dbReference type="PATRIC" id="fig|56193.3.peg.5033"/>
<dbReference type="EMBL" id="LBIC01000018">
    <property type="protein sequence ID" value="KKW89694.1"/>
    <property type="molecule type" value="Genomic_DNA"/>
</dbReference>
<dbReference type="SUPFAM" id="SSF51905">
    <property type="entry name" value="FAD/NAD(P)-binding domain"/>
    <property type="match status" value="1"/>
</dbReference>
<dbReference type="GO" id="GO:0005737">
    <property type="term" value="C:cytoplasm"/>
    <property type="evidence" value="ECO:0007669"/>
    <property type="project" value="TreeGrafter"/>
</dbReference>
<dbReference type="Gene3D" id="3.50.50.60">
    <property type="entry name" value="FAD/NAD(P)-binding domain"/>
    <property type="match status" value="2"/>
</dbReference>
<dbReference type="InterPro" id="IPR006076">
    <property type="entry name" value="FAD-dep_OxRdtase"/>
</dbReference>
<dbReference type="Gene3D" id="3.30.9.10">
    <property type="entry name" value="D-Amino Acid Oxidase, subunit A, domain 2"/>
    <property type="match status" value="2"/>
</dbReference>
<keyword evidence="5" id="KW-1185">Reference proteome</keyword>
<feature type="domain" description="FAD dependent oxidoreductase" evidence="3">
    <location>
        <begin position="25"/>
        <end position="417"/>
    </location>
</feature>
<dbReference type="InterPro" id="IPR036188">
    <property type="entry name" value="FAD/NAD-bd_sf"/>
</dbReference>
<dbReference type="AlphaFoldDB" id="A0A0M3AMD8"/>
<dbReference type="GO" id="GO:0008718">
    <property type="term" value="F:D-amino-acid dehydrogenase activity"/>
    <property type="evidence" value="ECO:0007669"/>
    <property type="project" value="TreeGrafter"/>
</dbReference>
<dbReference type="GO" id="GO:0055130">
    <property type="term" value="P:D-alanine catabolic process"/>
    <property type="evidence" value="ECO:0007669"/>
    <property type="project" value="TreeGrafter"/>
</dbReference>
<proteinExistence type="inferred from homology"/>
<comment type="caution">
    <text evidence="4">The sequence shown here is derived from an EMBL/GenBank/DDBJ whole genome shotgun (WGS) entry which is preliminary data.</text>
</comment>
<gene>
    <name evidence="4" type="ORF">YP76_23875</name>
</gene>
<reference evidence="4 5" key="1">
    <citation type="submission" date="2015-04" db="EMBL/GenBank/DDBJ databases">
        <title>Genome sequence of aromatic hydrocarbons-degrading Sphingobium chungbukense DJ77.</title>
        <authorList>
            <person name="Kim Y.-C."/>
            <person name="Chae J.-C."/>
        </authorList>
    </citation>
    <scope>NUCLEOTIDE SEQUENCE [LARGE SCALE GENOMIC DNA]</scope>
    <source>
        <strain evidence="4 5">DJ77</strain>
    </source>
</reference>
<dbReference type="PANTHER" id="PTHR13847:SF280">
    <property type="entry name" value="D-AMINO ACID DEHYDROGENASE"/>
    <property type="match status" value="1"/>
</dbReference>
<dbReference type="PANTHER" id="PTHR13847">
    <property type="entry name" value="SARCOSINE DEHYDROGENASE-RELATED"/>
    <property type="match status" value="1"/>
</dbReference>
<organism evidence="4 5">
    <name type="scientific">Sphingobium chungbukense</name>
    <dbReference type="NCBI Taxonomy" id="56193"/>
    <lineage>
        <taxon>Bacteria</taxon>
        <taxon>Pseudomonadati</taxon>
        <taxon>Pseudomonadota</taxon>
        <taxon>Alphaproteobacteria</taxon>
        <taxon>Sphingomonadales</taxon>
        <taxon>Sphingomonadaceae</taxon>
        <taxon>Sphingobium</taxon>
    </lineage>
</organism>
<evidence type="ECO:0000313" key="4">
    <source>
        <dbReference type="EMBL" id="KKW89694.1"/>
    </source>
</evidence>
<evidence type="ECO:0000313" key="5">
    <source>
        <dbReference type="Proteomes" id="UP000033874"/>
    </source>
</evidence>
<protein>
    <submittedName>
        <fullName evidence="4">D-amino acid oxidase</fullName>
    </submittedName>
</protein>
<dbReference type="Pfam" id="PF01266">
    <property type="entry name" value="DAO"/>
    <property type="match status" value="1"/>
</dbReference>
<evidence type="ECO:0000256" key="1">
    <source>
        <dbReference type="ARBA" id="ARBA00009410"/>
    </source>
</evidence>
<sequence length="438" mass="46532">MKDSQVESPTASITTSDRLPRSASVVIIGGGIVGLTAALTLSERGVQVVVLEKGSVAGEQSSRNQGWIRKTSRAPADVPLAAASDRLWAGLAERVGSDVGYRQAGILFLAKSEAEMHVHEKWLQSVEQCDLDSRLLTLRDIDHLVPGGRGDWAGGIYTPSDGRAEPSLAAYAIARAARAKGAIILENCAVRSLVLSGSRVTGAVTEHGEIRSDAVLLAGGLWSRRFLGNLGVDLPTLPLTVSVARTAPMEGPTEIAVGGPDFSFRKHADGGFIVTQRSAVKAPITLDHLLIGQRYISSLKTQGRYLRVSIGREFFQDLALPRRWKPDARSPFERVRTKDPAIDQRAIGEAFAALSAAWPVFEQAEIVQTWAGTVDVTPDSTPVIDHVSSIPGLTVCTGFSGHGFGTSPAAGELAADLITGADPIIDPSPYRFGRFAAS</sequence>